<evidence type="ECO:0000256" key="1">
    <source>
        <dbReference type="ARBA" id="ARBA00001968"/>
    </source>
</evidence>
<evidence type="ECO:0000256" key="3">
    <source>
        <dbReference type="ARBA" id="ARBA00006958"/>
    </source>
</evidence>
<protein>
    <recommendedName>
        <fullName evidence="8">DDE Tnp4 domain-containing protein</fullName>
    </recommendedName>
</protein>
<comment type="caution">
    <text evidence="9">The sequence shown here is derived from an EMBL/GenBank/DDBJ whole genome shotgun (WGS) entry which is preliminary data.</text>
</comment>
<keyword evidence="6" id="KW-0378">Hydrolase</keyword>
<dbReference type="Proteomes" id="UP000198211">
    <property type="component" value="Unassembled WGS sequence"/>
</dbReference>
<dbReference type="GO" id="GO:0004518">
    <property type="term" value="F:nuclease activity"/>
    <property type="evidence" value="ECO:0007669"/>
    <property type="project" value="UniProtKB-KW"/>
</dbReference>
<reference evidence="10" key="1">
    <citation type="submission" date="2017-03" db="EMBL/GenBank/DDBJ databases">
        <title>Phytopthora megakarya and P. palmivora, two closely related causual agents of cacao black pod achieved similar genome size and gene model numbers by different mechanisms.</title>
        <authorList>
            <person name="Ali S."/>
            <person name="Shao J."/>
            <person name="Larry D.J."/>
            <person name="Kronmiller B."/>
            <person name="Shen D."/>
            <person name="Strem M.D."/>
            <person name="Melnick R.L."/>
            <person name="Guiltinan M.J."/>
            <person name="Tyler B.M."/>
            <person name="Meinhardt L.W."/>
            <person name="Bailey B.A."/>
        </authorList>
    </citation>
    <scope>NUCLEOTIDE SEQUENCE [LARGE SCALE GENOMIC DNA]</scope>
    <source>
        <strain evidence="10">zdho120</strain>
    </source>
</reference>
<keyword evidence="4" id="KW-0540">Nuclease</keyword>
<comment type="similarity">
    <text evidence="3">Belongs to the HARBI1 family.</text>
</comment>
<proteinExistence type="inferred from homology"/>
<comment type="subcellular location">
    <subcellularLocation>
        <location evidence="2">Nucleus</location>
    </subcellularLocation>
</comment>
<comment type="cofactor">
    <cofactor evidence="1">
        <name>a divalent metal cation</name>
        <dbReference type="ChEBI" id="CHEBI:60240"/>
    </cofactor>
</comment>
<sequence>CVGCVDGMLVKIKTPSRREAGNVRAYFSGHYYHMGLNIQAVCDHECRFIFFAVAAPGSSSDVNAFSRTQLASYVDRLSDNRYLIGDAYTPSEHMLTPIGGVRGKNSASDNYDFFVSQLRIKIEQAFGRLSNKWRFLKSPIQLNLRNASKAVMATALLHNYCSDLSELVAAEASDSVSEVLAFSVRGSSNAGSHHLYYLPSDPTSSETISISGVSVLRDKTVEFIQQTALSRPQHNRIRRLALNEQAFNNGDLQHSS</sequence>
<dbReference type="GO" id="GO:0016787">
    <property type="term" value="F:hydrolase activity"/>
    <property type="evidence" value="ECO:0007669"/>
    <property type="project" value="UniProtKB-KW"/>
</dbReference>
<dbReference type="OrthoDB" id="109201at2759"/>
<evidence type="ECO:0000256" key="5">
    <source>
        <dbReference type="ARBA" id="ARBA00022723"/>
    </source>
</evidence>
<evidence type="ECO:0000256" key="4">
    <source>
        <dbReference type="ARBA" id="ARBA00022722"/>
    </source>
</evidence>
<dbReference type="PANTHER" id="PTHR22930">
    <property type="match status" value="1"/>
</dbReference>
<gene>
    <name evidence="9" type="ORF">PHMEG_00034089</name>
</gene>
<evidence type="ECO:0000313" key="9">
    <source>
        <dbReference type="EMBL" id="OWY95811.1"/>
    </source>
</evidence>
<name>A0A225US94_9STRA</name>
<evidence type="ECO:0000313" key="10">
    <source>
        <dbReference type="Proteomes" id="UP000198211"/>
    </source>
</evidence>
<dbReference type="GO" id="GO:0005634">
    <property type="term" value="C:nucleus"/>
    <property type="evidence" value="ECO:0007669"/>
    <property type="project" value="UniProtKB-SubCell"/>
</dbReference>
<evidence type="ECO:0000259" key="8">
    <source>
        <dbReference type="Pfam" id="PF13359"/>
    </source>
</evidence>
<evidence type="ECO:0000256" key="2">
    <source>
        <dbReference type="ARBA" id="ARBA00004123"/>
    </source>
</evidence>
<keyword evidence="5" id="KW-0479">Metal-binding</keyword>
<dbReference type="PANTHER" id="PTHR22930:SF85">
    <property type="entry name" value="GH03217P-RELATED"/>
    <property type="match status" value="1"/>
</dbReference>
<organism evidence="9 10">
    <name type="scientific">Phytophthora megakarya</name>
    <dbReference type="NCBI Taxonomy" id="4795"/>
    <lineage>
        <taxon>Eukaryota</taxon>
        <taxon>Sar</taxon>
        <taxon>Stramenopiles</taxon>
        <taxon>Oomycota</taxon>
        <taxon>Peronosporomycetes</taxon>
        <taxon>Peronosporales</taxon>
        <taxon>Peronosporaceae</taxon>
        <taxon>Phytophthora</taxon>
    </lineage>
</organism>
<accession>A0A225US94</accession>
<evidence type="ECO:0000256" key="6">
    <source>
        <dbReference type="ARBA" id="ARBA00022801"/>
    </source>
</evidence>
<feature type="non-terminal residue" evidence="9">
    <location>
        <position position="1"/>
    </location>
</feature>
<dbReference type="STRING" id="4795.A0A225US94"/>
<feature type="domain" description="DDE Tnp4" evidence="8">
    <location>
        <begin position="5"/>
        <end position="159"/>
    </location>
</feature>
<evidence type="ECO:0000256" key="7">
    <source>
        <dbReference type="ARBA" id="ARBA00023242"/>
    </source>
</evidence>
<dbReference type="InterPro" id="IPR027806">
    <property type="entry name" value="HARBI1_dom"/>
</dbReference>
<dbReference type="EMBL" id="NBNE01012467">
    <property type="protein sequence ID" value="OWY95811.1"/>
    <property type="molecule type" value="Genomic_DNA"/>
</dbReference>
<dbReference type="InterPro" id="IPR045249">
    <property type="entry name" value="HARBI1-like"/>
</dbReference>
<dbReference type="Pfam" id="PF13359">
    <property type="entry name" value="DDE_Tnp_4"/>
    <property type="match status" value="1"/>
</dbReference>
<keyword evidence="10" id="KW-1185">Reference proteome</keyword>
<dbReference type="GO" id="GO:0046872">
    <property type="term" value="F:metal ion binding"/>
    <property type="evidence" value="ECO:0007669"/>
    <property type="project" value="UniProtKB-KW"/>
</dbReference>
<keyword evidence="7" id="KW-0539">Nucleus</keyword>
<dbReference type="AlphaFoldDB" id="A0A225US94"/>